<protein>
    <submittedName>
        <fullName evidence="1">Uncharacterized protein</fullName>
    </submittedName>
</protein>
<dbReference type="EMBL" id="CM042022">
    <property type="protein sequence ID" value="KAI3814705.1"/>
    <property type="molecule type" value="Genomic_DNA"/>
</dbReference>
<accession>A0ACB9J4K6</accession>
<organism evidence="1 2">
    <name type="scientific">Smallanthus sonchifolius</name>
    <dbReference type="NCBI Taxonomy" id="185202"/>
    <lineage>
        <taxon>Eukaryota</taxon>
        <taxon>Viridiplantae</taxon>
        <taxon>Streptophyta</taxon>
        <taxon>Embryophyta</taxon>
        <taxon>Tracheophyta</taxon>
        <taxon>Spermatophyta</taxon>
        <taxon>Magnoliopsida</taxon>
        <taxon>eudicotyledons</taxon>
        <taxon>Gunneridae</taxon>
        <taxon>Pentapetalae</taxon>
        <taxon>asterids</taxon>
        <taxon>campanulids</taxon>
        <taxon>Asterales</taxon>
        <taxon>Asteraceae</taxon>
        <taxon>Asteroideae</taxon>
        <taxon>Heliantheae alliance</taxon>
        <taxon>Millerieae</taxon>
        <taxon>Smallanthus</taxon>
    </lineage>
</organism>
<gene>
    <name evidence="1" type="ORF">L1987_14349</name>
</gene>
<name>A0ACB9J4K6_9ASTR</name>
<reference evidence="2" key="1">
    <citation type="journal article" date="2022" name="Mol. Ecol. Resour.">
        <title>The genomes of chicory, endive, great burdock and yacon provide insights into Asteraceae palaeo-polyploidization history and plant inulin production.</title>
        <authorList>
            <person name="Fan W."/>
            <person name="Wang S."/>
            <person name="Wang H."/>
            <person name="Wang A."/>
            <person name="Jiang F."/>
            <person name="Liu H."/>
            <person name="Zhao H."/>
            <person name="Xu D."/>
            <person name="Zhang Y."/>
        </authorList>
    </citation>
    <scope>NUCLEOTIDE SEQUENCE [LARGE SCALE GENOMIC DNA]</scope>
    <source>
        <strain evidence="2">cv. Yunnan</strain>
    </source>
</reference>
<evidence type="ECO:0000313" key="2">
    <source>
        <dbReference type="Proteomes" id="UP001056120"/>
    </source>
</evidence>
<comment type="caution">
    <text evidence="1">The sequence shown here is derived from an EMBL/GenBank/DDBJ whole genome shotgun (WGS) entry which is preliminary data.</text>
</comment>
<dbReference type="Proteomes" id="UP001056120">
    <property type="component" value="Linkage Group LG05"/>
</dbReference>
<keyword evidence="2" id="KW-1185">Reference proteome</keyword>
<evidence type="ECO:0000313" key="1">
    <source>
        <dbReference type="EMBL" id="KAI3814705.1"/>
    </source>
</evidence>
<proteinExistence type="predicted"/>
<reference evidence="1 2" key="2">
    <citation type="journal article" date="2022" name="Mol. Ecol. Resour.">
        <title>The genomes of chicory, endive, great burdock and yacon provide insights into Asteraceae paleo-polyploidization history and plant inulin production.</title>
        <authorList>
            <person name="Fan W."/>
            <person name="Wang S."/>
            <person name="Wang H."/>
            <person name="Wang A."/>
            <person name="Jiang F."/>
            <person name="Liu H."/>
            <person name="Zhao H."/>
            <person name="Xu D."/>
            <person name="Zhang Y."/>
        </authorList>
    </citation>
    <scope>NUCLEOTIDE SEQUENCE [LARGE SCALE GENOMIC DNA]</scope>
    <source>
        <strain evidence="2">cv. Yunnan</strain>
        <tissue evidence="1">Leaves</tissue>
    </source>
</reference>
<sequence length="208" mass="25115">MGARKMSIENLKPKKDKKTMSKEKKHKNMRFFHCQQLGHIAIYCPKTDLEHEYLKQYYKNLTKTCQEGSGDIGESSNQRECMDDNINMFDWVERGHEDAYFKKGKWAMGTYLENQKESSHQTDKEFRQQIWDYVIQKKENPQEELNLVTDSRYIKSCTGKIWKLIAIKLGFDWCIEDELRLIYVYYLDLLEWFYKTMRDKINLNDNEE</sequence>